<evidence type="ECO:0000313" key="7">
    <source>
        <dbReference type="Proteomes" id="UP001225646"/>
    </source>
</evidence>
<dbReference type="EMBL" id="JAUSTR010000002">
    <property type="protein sequence ID" value="MDQ0161916.1"/>
    <property type="molecule type" value="Genomic_DNA"/>
</dbReference>
<evidence type="ECO:0000259" key="5">
    <source>
        <dbReference type="PROSITE" id="PS51194"/>
    </source>
</evidence>
<evidence type="ECO:0000259" key="4">
    <source>
        <dbReference type="PROSITE" id="PS51192"/>
    </source>
</evidence>
<evidence type="ECO:0000256" key="1">
    <source>
        <dbReference type="ARBA" id="ARBA00022741"/>
    </source>
</evidence>
<feature type="domain" description="Helicase ATP-binding" evidence="4">
    <location>
        <begin position="116"/>
        <end position="268"/>
    </location>
</feature>
<dbReference type="InterPro" id="IPR027417">
    <property type="entry name" value="P-loop_NTPase"/>
</dbReference>
<dbReference type="PROSITE" id="PS51194">
    <property type="entry name" value="HELICASE_CTER"/>
    <property type="match status" value="1"/>
</dbReference>
<gene>
    <name evidence="6" type="ORF">J2S06_000990</name>
</gene>
<keyword evidence="3" id="KW-0238">DNA-binding</keyword>
<dbReference type="InterPro" id="IPR001650">
    <property type="entry name" value="Helicase_C-like"/>
</dbReference>
<dbReference type="CDD" id="cd17925">
    <property type="entry name" value="DEXDc_ComFA"/>
    <property type="match status" value="1"/>
</dbReference>
<name>A0ABT9VLR6_9BACI</name>
<sequence>MNDIKGRHLLLHEVSDLLDERKMASCLIEDGVTKRAGVYFCHRCGNDKPYLFAAFHCARCQKLCHYCRNCLMMGRVSECTKLISLSMDETNRPLNVELNWNGTLSKGQEKASLKITEAIEEETPLLIWAVCGAGKTEILFKGIEKALQTGKYVCIATPRSDVVRELAPRLKQAFPKVDVASLYGGSEDRGKLSPLTIATTHQLYRYKEAFDVMIIDEVDAFPYSVDVSLQFAVKKAQKKKSSLIYLTATPSSFIRRQFTPLQIVKIPARYHGYPLPIPKFQWCGNWKKALKKNRLPNPVMKWVDAHVVREKQAFLFVPDIQTVPLVVNLLKDVHPHIEGVHAEDPHRKEKVQQFREQKVLIMVTTTILERGVTVPGADVAVLGAEQDIFTESALVQISGRVGRSINAPTGSIIFFHFGKTNAMVQAKHHIEAMNALAHKEGLLKQSSQ</sequence>
<dbReference type="Gene3D" id="3.40.50.300">
    <property type="entry name" value="P-loop containing nucleotide triphosphate hydrolases"/>
    <property type="match status" value="2"/>
</dbReference>
<accession>A0ABT9VLR6</accession>
<dbReference type="Pfam" id="PF00271">
    <property type="entry name" value="Helicase_C"/>
    <property type="match status" value="1"/>
</dbReference>
<dbReference type="RefSeq" id="WP_419151494.1">
    <property type="nucleotide sequence ID" value="NZ_JAUSTR010000002.1"/>
</dbReference>
<feature type="domain" description="Helicase C-terminal" evidence="5">
    <location>
        <begin position="302"/>
        <end position="448"/>
    </location>
</feature>
<keyword evidence="1" id="KW-0547">Nucleotide-binding</keyword>
<evidence type="ECO:0000256" key="2">
    <source>
        <dbReference type="ARBA" id="ARBA00022840"/>
    </source>
</evidence>
<organism evidence="6 7">
    <name type="scientific">Aeribacillus alveayuensis</name>
    <dbReference type="NCBI Taxonomy" id="279215"/>
    <lineage>
        <taxon>Bacteria</taxon>
        <taxon>Bacillati</taxon>
        <taxon>Bacillota</taxon>
        <taxon>Bacilli</taxon>
        <taxon>Bacillales</taxon>
        <taxon>Bacillaceae</taxon>
        <taxon>Aeribacillus</taxon>
    </lineage>
</organism>
<proteinExistence type="predicted"/>
<reference evidence="6 7" key="1">
    <citation type="submission" date="2023-07" db="EMBL/GenBank/DDBJ databases">
        <title>Genomic Encyclopedia of Type Strains, Phase IV (KMG-IV): sequencing the most valuable type-strain genomes for metagenomic binning, comparative biology and taxonomic classification.</title>
        <authorList>
            <person name="Goeker M."/>
        </authorList>
    </citation>
    <scope>NUCLEOTIDE SEQUENCE [LARGE SCALE GENOMIC DNA]</scope>
    <source>
        <strain evidence="6 7">DSM 19092</strain>
    </source>
</reference>
<dbReference type="SMART" id="SM00487">
    <property type="entry name" value="DEXDc"/>
    <property type="match status" value="1"/>
</dbReference>
<keyword evidence="2" id="KW-0067">ATP-binding</keyword>
<dbReference type="Proteomes" id="UP001225646">
    <property type="component" value="Unassembled WGS sequence"/>
</dbReference>
<dbReference type="PANTHER" id="PTHR30580">
    <property type="entry name" value="PRIMOSOMAL PROTEIN N"/>
    <property type="match status" value="1"/>
</dbReference>
<dbReference type="Pfam" id="PF04851">
    <property type="entry name" value="ResIII"/>
    <property type="match status" value="1"/>
</dbReference>
<protein>
    <submittedName>
        <fullName evidence="6">Competence protein ComFA</fullName>
    </submittedName>
</protein>
<dbReference type="PANTHER" id="PTHR30580:SF1">
    <property type="entry name" value="COMF OPERON PROTEIN 1"/>
    <property type="match status" value="1"/>
</dbReference>
<dbReference type="InterPro" id="IPR014001">
    <property type="entry name" value="Helicase_ATP-bd"/>
</dbReference>
<evidence type="ECO:0000313" key="6">
    <source>
        <dbReference type="EMBL" id="MDQ0161916.1"/>
    </source>
</evidence>
<dbReference type="InterPro" id="IPR006935">
    <property type="entry name" value="Helicase/UvrB_N"/>
</dbReference>
<evidence type="ECO:0000256" key="3">
    <source>
        <dbReference type="ARBA" id="ARBA00023125"/>
    </source>
</evidence>
<dbReference type="PROSITE" id="PS51192">
    <property type="entry name" value="HELICASE_ATP_BIND_1"/>
    <property type="match status" value="1"/>
</dbReference>
<comment type="caution">
    <text evidence="6">The sequence shown here is derived from an EMBL/GenBank/DDBJ whole genome shotgun (WGS) entry which is preliminary data.</text>
</comment>
<dbReference type="SMART" id="SM00490">
    <property type="entry name" value="HELICc"/>
    <property type="match status" value="1"/>
</dbReference>
<dbReference type="SUPFAM" id="SSF52540">
    <property type="entry name" value="P-loop containing nucleoside triphosphate hydrolases"/>
    <property type="match status" value="1"/>
</dbReference>
<keyword evidence="7" id="KW-1185">Reference proteome</keyword>